<organism evidence="4 5">
    <name type="scientific">Araneus ventricosus</name>
    <name type="common">Orbweaver spider</name>
    <name type="synonym">Epeira ventricosa</name>
    <dbReference type="NCBI Taxonomy" id="182803"/>
    <lineage>
        <taxon>Eukaryota</taxon>
        <taxon>Metazoa</taxon>
        <taxon>Ecdysozoa</taxon>
        <taxon>Arthropoda</taxon>
        <taxon>Chelicerata</taxon>
        <taxon>Arachnida</taxon>
        <taxon>Araneae</taxon>
        <taxon>Araneomorphae</taxon>
        <taxon>Entelegynae</taxon>
        <taxon>Araneoidea</taxon>
        <taxon>Araneidae</taxon>
        <taxon>Araneus</taxon>
    </lineage>
</organism>
<protein>
    <submittedName>
        <fullName evidence="4">Uncharacterized protein</fullName>
    </submittedName>
</protein>
<reference evidence="4 5" key="1">
    <citation type="journal article" date="2019" name="Sci. Rep.">
        <title>Orb-weaving spider Araneus ventricosus genome elucidates the spidroin gene catalogue.</title>
        <authorList>
            <person name="Kono N."/>
            <person name="Nakamura H."/>
            <person name="Ohtoshi R."/>
            <person name="Moran D.A.P."/>
            <person name="Shinohara A."/>
            <person name="Yoshida Y."/>
            <person name="Fujiwara M."/>
            <person name="Mori M."/>
            <person name="Tomita M."/>
            <person name="Arakawa K."/>
        </authorList>
    </citation>
    <scope>NUCLEOTIDE SEQUENCE [LARGE SCALE GENOMIC DNA]</scope>
</reference>
<evidence type="ECO:0000313" key="3">
    <source>
        <dbReference type="EMBL" id="GBM87198.1"/>
    </source>
</evidence>
<dbReference type="EMBL" id="BGPR01109816">
    <property type="protein sequence ID" value="GBM87198.1"/>
    <property type="molecule type" value="Genomic_DNA"/>
</dbReference>
<accession>A0A4Y2JCV4</accession>
<dbReference type="EMBL" id="BGPR01109831">
    <property type="protein sequence ID" value="GBM87248.1"/>
    <property type="molecule type" value="Genomic_DNA"/>
</dbReference>
<evidence type="ECO:0000313" key="5">
    <source>
        <dbReference type="Proteomes" id="UP000499080"/>
    </source>
</evidence>
<evidence type="ECO:0000313" key="1">
    <source>
        <dbReference type="EMBL" id="GBM87183.1"/>
    </source>
</evidence>
<comment type="caution">
    <text evidence="4">The sequence shown here is derived from an EMBL/GenBank/DDBJ whole genome shotgun (WGS) entry which is preliminary data.</text>
</comment>
<evidence type="ECO:0000313" key="4">
    <source>
        <dbReference type="EMBL" id="GBM87248.1"/>
    </source>
</evidence>
<sequence length="133" mass="14491">MLDSPIISDAASSVAHVSKGSVRGLGFRVGCDEGVRPQGSDLIQIRRIRKKKKKNSSSNIGEARSCMRRDLDYIEFGELGVEVELLPSIGCRSRWKFWCCHLVVVLKVDVACSSSGSHHCGSIGDGTLDIRNS</sequence>
<dbReference type="AlphaFoldDB" id="A0A4Y2JCV4"/>
<dbReference type="EMBL" id="BGPR01109812">
    <property type="protein sequence ID" value="GBM87183.1"/>
    <property type="molecule type" value="Genomic_DNA"/>
</dbReference>
<dbReference type="EMBL" id="BGPR01109814">
    <property type="protein sequence ID" value="GBM87195.1"/>
    <property type="molecule type" value="Genomic_DNA"/>
</dbReference>
<dbReference type="Proteomes" id="UP000499080">
    <property type="component" value="Unassembled WGS sequence"/>
</dbReference>
<proteinExistence type="predicted"/>
<gene>
    <name evidence="4" type="ORF">AVEN_145062_1</name>
    <name evidence="2" type="ORF">AVEN_223718_1</name>
    <name evidence="3" type="ORF">AVEN_45553_1</name>
    <name evidence="1" type="ORF">AVEN_5316_1</name>
</gene>
<name>A0A4Y2JCV4_ARAVE</name>
<evidence type="ECO:0000313" key="2">
    <source>
        <dbReference type="EMBL" id="GBM87195.1"/>
    </source>
</evidence>
<keyword evidence="5" id="KW-1185">Reference proteome</keyword>